<name>A0A183ETV7_9BILA</name>
<dbReference type="EMBL" id="UYRT01101024">
    <property type="protein sequence ID" value="VDN42788.1"/>
    <property type="molecule type" value="Genomic_DNA"/>
</dbReference>
<evidence type="ECO:0000313" key="3">
    <source>
        <dbReference type="WBParaSite" id="GPUH_0002442801-mRNA-1"/>
    </source>
</evidence>
<reference evidence="3" key="1">
    <citation type="submission" date="2016-06" db="UniProtKB">
        <authorList>
            <consortium name="WormBaseParasite"/>
        </authorList>
    </citation>
    <scope>IDENTIFICATION</scope>
</reference>
<dbReference type="Gene3D" id="3.30.70.660">
    <property type="entry name" value="Pseudouridine synthase I, catalytic domain, C-terminal subdomain"/>
    <property type="match status" value="1"/>
</dbReference>
<sequence>MTIATIRGFCGKEEIEKTFLSERMDVPMAPGLGLVLDKVHYERYDKWYEKTHEKLNNWGEEIEAKADEFRQQYILDEIYRQEFATQSLVSFFLEMFLNKMIS</sequence>
<organism evidence="3">
    <name type="scientific">Gongylonema pulchrum</name>
    <dbReference type="NCBI Taxonomy" id="637853"/>
    <lineage>
        <taxon>Eukaryota</taxon>
        <taxon>Metazoa</taxon>
        <taxon>Ecdysozoa</taxon>
        <taxon>Nematoda</taxon>
        <taxon>Chromadorea</taxon>
        <taxon>Rhabditida</taxon>
        <taxon>Spirurina</taxon>
        <taxon>Spiruromorpha</taxon>
        <taxon>Spiruroidea</taxon>
        <taxon>Gongylonematidae</taxon>
        <taxon>Gongylonema</taxon>
    </lineage>
</organism>
<dbReference type="OrthoDB" id="10256309at2759"/>
<dbReference type="InterPro" id="IPR020095">
    <property type="entry name" value="PsdUridine_synth_TruA_C"/>
</dbReference>
<gene>
    <name evidence="1" type="ORF">GPUH_LOCUS24401</name>
</gene>
<evidence type="ECO:0000313" key="1">
    <source>
        <dbReference type="EMBL" id="VDN42788.1"/>
    </source>
</evidence>
<dbReference type="Proteomes" id="UP000271098">
    <property type="component" value="Unassembled WGS sequence"/>
</dbReference>
<dbReference type="AlphaFoldDB" id="A0A183ETV7"/>
<dbReference type="GO" id="GO:0009982">
    <property type="term" value="F:pseudouridine synthase activity"/>
    <property type="evidence" value="ECO:0007669"/>
    <property type="project" value="InterPro"/>
</dbReference>
<dbReference type="WBParaSite" id="GPUH_0002442801-mRNA-1">
    <property type="protein sequence ID" value="GPUH_0002442801-mRNA-1"/>
    <property type="gene ID" value="GPUH_0002442801"/>
</dbReference>
<accession>A0A183ETV7</accession>
<evidence type="ECO:0000313" key="2">
    <source>
        <dbReference type="Proteomes" id="UP000271098"/>
    </source>
</evidence>
<protein>
    <submittedName>
        <fullName evidence="3">tRNA pseudouridine synthase</fullName>
    </submittedName>
</protein>
<proteinExistence type="predicted"/>
<dbReference type="GO" id="GO:0003723">
    <property type="term" value="F:RNA binding"/>
    <property type="evidence" value="ECO:0007669"/>
    <property type="project" value="InterPro"/>
</dbReference>
<reference evidence="1 2" key="2">
    <citation type="submission" date="2018-11" db="EMBL/GenBank/DDBJ databases">
        <authorList>
            <consortium name="Pathogen Informatics"/>
        </authorList>
    </citation>
    <scope>NUCLEOTIDE SEQUENCE [LARGE SCALE GENOMIC DNA]</scope>
</reference>
<keyword evidence="2" id="KW-1185">Reference proteome</keyword>